<accession>A0ABQ2LIH6</accession>
<dbReference type="Proteomes" id="UP000656881">
    <property type="component" value="Unassembled WGS sequence"/>
</dbReference>
<comment type="caution">
    <text evidence="1">The sequence shown here is derived from an EMBL/GenBank/DDBJ whole genome shotgun (WGS) entry which is preliminary data.</text>
</comment>
<name>A0ABQ2LIH6_9ACTN</name>
<dbReference type="EMBL" id="BMNG01000001">
    <property type="protein sequence ID" value="GGO35630.1"/>
    <property type="molecule type" value="Genomic_DNA"/>
</dbReference>
<keyword evidence="2" id="KW-1185">Reference proteome</keyword>
<sequence length="94" mass="10392">MVSQVLGGQASEFGDVGWEVETEAEEIPILLEETCACGVAFRIESAAHIGSFVFKSSYLMLDDCSLGPRSMLIRPVQFKTRTGMYVLYLLPEII</sequence>
<proteinExistence type="predicted"/>
<organism evidence="1 2">
    <name type="scientific">Streptomyces lasiicapitis</name>
    <dbReference type="NCBI Taxonomy" id="1923961"/>
    <lineage>
        <taxon>Bacteria</taxon>
        <taxon>Bacillati</taxon>
        <taxon>Actinomycetota</taxon>
        <taxon>Actinomycetes</taxon>
        <taxon>Kitasatosporales</taxon>
        <taxon>Streptomycetaceae</taxon>
        <taxon>Streptomyces</taxon>
    </lineage>
</organism>
<evidence type="ECO:0000313" key="1">
    <source>
        <dbReference type="EMBL" id="GGO35630.1"/>
    </source>
</evidence>
<evidence type="ECO:0000313" key="2">
    <source>
        <dbReference type="Proteomes" id="UP000656881"/>
    </source>
</evidence>
<protein>
    <submittedName>
        <fullName evidence="1">Uncharacterized protein</fullName>
    </submittedName>
</protein>
<gene>
    <name evidence="1" type="ORF">GCM10012286_06610</name>
</gene>
<reference evidence="2" key="1">
    <citation type="journal article" date="2019" name="Int. J. Syst. Evol. Microbiol.">
        <title>The Global Catalogue of Microorganisms (GCM) 10K type strain sequencing project: providing services to taxonomists for standard genome sequencing and annotation.</title>
        <authorList>
            <consortium name="The Broad Institute Genomics Platform"/>
            <consortium name="The Broad Institute Genome Sequencing Center for Infectious Disease"/>
            <person name="Wu L."/>
            <person name="Ma J."/>
        </authorList>
    </citation>
    <scope>NUCLEOTIDE SEQUENCE [LARGE SCALE GENOMIC DNA]</scope>
    <source>
        <strain evidence="2">CGMCC 4.7349</strain>
    </source>
</reference>